<keyword evidence="1" id="KW-0812">Transmembrane</keyword>
<dbReference type="AlphaFoldDB" id="A0A0F9E5B2"/>
<dbReference type="InterPro" id="IPR012495">
    <property type="entry name" value="TadE-like_dom"/>
</dbReference>
<evidence type="ECO:0000259" key="2">
    <source>
        <dbReference type="Pfam" id="PF07811"/>
    </source>
</evidence>
<reference evidence="3" key="1">
    <citation type="journal article" date="2015" name="Nature">
        <title>Complex archaea that bridge the gap between prokaryotes and eukaryotes.</title>
        <authorList>
            <person name="Spang A."/>
            <person name="Saw J.H."/>
            <person name="Jorgensen S.L."/>
            <person name="Zaremba-Niedzwiedzka K."/>
            <person name="Martijn J."/>
            <person name="Lind A.E."/>
            <person name="van Eijk R."/>
            <person name="Schleper C."/>
            <person name="Guy L."/>
            <person name="Ettema T.J."/>
        </authorList>
    </citation>
    <scope>NUCLEOTIDE SEQUENCE</scope>
</reference>
<comment type="caution">
    <text evidence="3">The sequence shown here is derived from an EMBL/GenBank/DDBJ whole genome shotgun (WGS) entry which is preliminary data.</text>
</comment>
<feature type="domain" description="TadE-like" evidence="2">
    <location>
        <begin position="1"/>
        <end position="40"/>
    </location>
</feature>
<evidence type="ECO:0000256" key="1">
    <source>
        <dbReference type="SAM" id="Phobius"/>
    </source>
</evidence>
<gene>
    <name evidence="3" type="ORF">LCGC14_2195860</name>
</gene>
<accession>A0A0F9E5B2</accession>
<dbReference type="EMBL" id="LAZR01028838">
    <property type="protein sequence ID" value="KKL61381.1"/>
    <property type="molecule type" value="Genomic_DNA"/>
</dbReference>
<sequence length="137" mass="14601">MVEFALLLPIFFAVLFLIIDFGVGISHWVIVTNATREGARIGAVGANTTDIADRVALTSNGLLDPADVTVRYVGDGDGKAERGESVVVETDYDYTLITPLKAFLNVAFDSINFHSCTDMRLELPVSGANDSGGDVCS</sequence>
<proteinExistence type="predicted"/>
<dbReference type="Pfam" id="PF07811">
    <property type="entry name" value="TadE"/>
    <property type="match status" value="1"/>
</dbReference>
<name>A0A0F9E5B2_9ZZZZ</name>
<organism evidence="3">
    <name type="scientific">marine sediment metagenome</name>
    <dbReference type="NCBI Taxonomy" id="412755"/>
    <lineage>
        <taxon>unclassified sequences</taxon>
        <taxon>metagenomes</taxon>
        <taxon>ecological metagenomes</taxon>
    </lineage>
</organism>
<keyword evidence="1" id="KW-1133">Transmembrane helix</keyword>
<evidence type="ECO:0000313" key="3">
    <source>
        <dbReference type="EMBL" id="KKL61381.1"/>
    </source>
</evidence>
<feature type="transmembrane region" description="Helical" evidence="1">
    <location>
        <begin position="6"/>
        <end position="31"/>
    </location>
</feature>
<keyword evidence="1" id="KW-0472">Membrane</keyword>
<protein>
    <recommendedName>
        <fullName evidence="2">TadE-like domain-containing protein</fullName>
    </recommendedName>
</protein>